<reference evidence="1 2" key="1">
    <citation type="submission" date="2019-05" db="EMBL/GenBank/DDBJ databases">
        <title>Mikania micrantha, genome provides insights into the molecular mechanism of rapid growth.</title>
        <authorList>
            <person name="Liu B."/>
        </authorList>
    </citation>
    <scope>NUCLEOTIDE SEQUENCE [LARGE SCALE GENOMIC DNA]</scope>
    <source>
        <strain evidence="1">NLD-2019</strain>
        <tissue evidence="1">Leaf</tissue>
    </source>
</reference>
<dbReference type="Proteomes" id="UP000326396">
    <property type="component" value="Linkage Group LG5"/>
</dbReference>
<dbReference type="EMBL" id="SZYD01000015">
    <property type="protein sequence ID" value="KAD3640549.1"/>
    <property type="molecule type" value="Genomic_DNA"/>
</dbReference>
<proteinExistence type="predicted"/>
<name>A0A5N6MKP9_9ASTR</name>
<dbReference type="AlphaFoldDB" id="A0A5N6MKP9"/>
<gene>
    <name evidence="1" type="ORF">E3N88_29772</name>
</gene>
<comment type="caution">
    <text evidence="1">The sequence shown here is derived from an EMBL/GenBank/DDBJ whole genome shotgun (WGS) entry which is preliminary data.</text>
</comment>
<protein>
    <submittedName>
        <fullName evidence="1">Uncharacterized protein</fullName>
    </submittedName>
</protein>
<dbReference type="OrthoDB" id="1880786at2759"/>
<keyword evidence="2" id="KW-1185">Reference proteome</keyword>
<dbReference type="PANTHER" id="PTHR34665:SF4">
    <property type="entry name" value="DUF3741 DOMAIN-CONTAINING PROTEIN"/>
    <property type="match status" value="1"/>
</dbReference>
<evidence type="ECO:0000313" key="2">
    <source>
        <dbReference type="Proteomes" id="UP000326396"/>
    </source>
</evidence>
<dbReference type="PANTHER" id="PTHR34665">
    <property type="entry name" value="DUF3741 DOMAIN-CONTAINING PROTEIN"/>
    <property type="match status" value="1"/>
</dbReference>
<sequence length="175" mass="20053">MIAKEDPEVSNDELALLKVKTCPSHLHEFEFKQTVSSHSDHIPIEPSRYRLEALKKAKENIKASTHYFPKPVLHTTHVDSSLLDIYEIHRILKDLDHYIESSSSCDRYHRRKSIDVGSGQKNVSSSLKRGPSGIKQLKTIKETKWFGFRVIYKLCRSAEGGVVENCSMKIGYMNH</sequence>
<accession>A0A5N6MKP9</accession>
<organism evidence="1 2">
    <name type="scientific">Mikania micrantha</name>
    <name type="common">bitter vine</name>
    <dbReference type="NCBI Taxonomy" id="192012"/>
    <lineage>
        <taxon>Eukaryota</taxon>
        <taxon>Viridiplantae</taxon>
        <taxon>Streptophyta</taxon>
        <taxon>Embryophyta</taxon>
        <taxon>Tracheophyta</taxon>
        <taxon>Spermatophyta</taxon>
        <taxon>Magnoliopsida</taxon>
        <taxon>eudicotyledons</taxon>
        <taxon>Gunneridae</taxon>
        <taxon>Pentapetalae</taxon>
        <taxon>asterids</taxon>
        <taxon>campanulids</taxon>
        <taxon>Asterales</taxon>
        <taxon>Asteraceae</taxon>
        <taxon>Asteroideae</taxon>
        <taxon>Heliantheae alliance</taxon>
        <taxon>Eupatorieae</taxon>
        <taxon>Mikania</taxon>
    </lineage>
</organism>
<evidence type="ECO:0000313" key="1">
    <source>
        <dbReference type="EMBL" id="KAD3640549.1"/>
    </source>
</evidence>